<dbReference type="SMART" id="SM00855">
    <property type="entry name" value="PGAM"/>
    <property type="match status" value="1"/>
</dbReference>
<dbReference type="Pfam" id="PF00300">
    <property type="entry name" value="His_Phos_1"/>
    <property type="match status" value="1"/>
</dbReference>
<comment type="caution">
    <text evidence="3">The sequence shown here is derived from an EMBL/GenBank/DDBJ whole genome shotgun (WGS) entry which is preliminary data.</text>
</comment>
<sequence length="235" mass="24739">MATVLLVRHGRTTANATGLLAGRASGVDLDEVGRDQATLTGERLAAIPLVAVVSSPLERCRQTAQHIIDRQVGRPEVPVEPDLVECDYGAWQGRPLSELAAEDLWSRVQSQPSAVTFPDGESMAAMQARSVAAIRRHDAAVEANYGPEAVWVAVSHGDIIKSILADALGMHLDLFQRINVSPASVSIVRYGAGRTSVHATNTDAGDLSWLAKGIRPGEAPVGGGAGHEPTSSTRA</sequence>
<evidence type="ECO:0000256" key="1">
    <source>
        <dbReference type="PIRSR" id="PIRSR613078-1"/>
    </source>
</evidence>
<feature type="active site" description="Proton donor/acceptor" evidence="1">
    <location>
        <position position="85"/>
    </location>
</feature>
<accession>A0A2U1ZYL0</accession>
<keyword evidence="4" id="KW-1185">Reference proteome</keyword>
<gene>
    <name evidence="3" type="ORF">C8046_16785</name>
</gene>
<dbReference type="OrthoDB" id="4120859at2"/>
<evidence type="ECO:0000256" key="2">
    <source>
        <dbReference type="PIRSR" id="PIRSR613078-2"/>
    </source>
</evidence>
<dbReference type="Proteomes" id="UP000245166">
    <property type="component" value="Unassembled WGS sequence"/>
</dbReference>
<organism evidence="3 4">
    <name type="scientific">Serinibacter arcticus</name>
    <dbReference type="NCBI Taxonomy" id="1655435"/>
    <lineage>
        <taxon>Bacteria</taxon>
        <taxon>Bacillati</taxon>
        <taxon>Actinomycetota</taxon>
        <taxon>Actinomycetes</taxon>
        <taxon>Micrococcales</taxon>
        <taxon>Beutenbergiaceae</taxon>
        <taxon>Serinibacter</taxon>
    </lineage>
</organism>
<dbReference type="PANTHER" id="PTHR48100:SF2">
    <property type="entry name" value="CONSERVED PROTEIN"/>
    <property type="match status" value="1"/>
</dbReference>
<dbReference type="EMBL" id="PYHR01000002">
    <property type="protein sequence ID" value="PWD52054.1"/>
    <property type="molecule type" value="Genomic_DNA"/>
</dbReference>
<dbReference type="GO" id="GO:0005737">
    <property type="term" value="C:cytoplasm"/>
    <property type="evidence" value="ECO:0007669"/>
    <property type="project" value="TreeGrafter"/>
</dbReference>
<proteinExistence type="predicted"/>
<reference evidence="3 4" key="1">
    <citation type="submission" date="2018-03" db="EMBL/GenBank/DDBJ databases">
        <title>Genome assembly of novel Miniimonas species PCH200.</title>
        <authorList>
            <person name="Thakur V."/>
            <person name="Kumar V."/>
            <person name="Singh D."/>
        </authorList>
    </citation>
    <scope>NUCLEOTIDE SEQUENCE [LARGE SCALE GENOMIC DNA]</scope>
    <source>
        <strain evidence="3 4">PCH200</strain>
    </source>
</reference>
<dbReference type="InterPro" id="IPR050275">
    <property type="entry name" value="PGM_Phosphatase"/>
</dbReference>
<protein>
    <submittedName>
        <fullName evidence="3">Histidine phosphatase</fullName>
    </submittedName>
</protein>
<dbReference type="InterPro" id="IPR013078">
    <property type="entry name" value="His_Pase_superF_clade-1"/>
</dbReference>
<evidence type="ECO:0000313" key="4">
    <source>
        <dbReference type="Proteomes" id="UP000245166"/>
    </source>
</evidence>
<dbReference type="CDD" id="cd07067">
    <property type="entry name" value="HP_PGM_like"/>
    <property type="match status" value="1"/>
</dbReference>
<feature type="binding site" evidence="2">
    <location>
        <begin position="85"/>
        <end position="88"/>
    </location>
    <ligand>
        <name>substrate</name>
    </ligand>
</feature>
<dbReference type="InterPro" id="IPR029033">
    <property type="entry name" value="His_PPase_superfam"/>
</dbReference>
<feature type="binding site" evidence="2">
    <location>
        <position position="59"/>
    </location>
    <ligand>
        <name>substrate</name>
    </ligand>
</feature>
<feature type="binding site" evidence="2">
    <location>
        <begin position="8"/>
        <end position="15"/>
    </location>
    <ligand>
        <name>substrate</name>
    </ligand>
</feature>
<dbReference type="NCBIfam" id="TIGR03848">
    <property type="entry name" value="MSMEG_4193"/>
    <property type="match status" value="1"/>
</dbReference>
<name>A0A2U1ZYL0_9MICO</name>
<dbReference type="RefSeq" id="WP_109230437.1">
    <property type="nucleotide sequence ID" value="NZ_PYHR01000002.1"/>
</dbReference>
<dbReference type="Gene3D" id="3.40.50.1240">
    <property type="entry name" value="Phosphoglycerate mutase-like"/>
    <property type="match status" value="1"/>
</dbReference>
<dbReference type="GO" id="GO:0016791">
    <property type="term" value="F:phosphatase activity"/>
    <property type="evidence" value="ECO:0007669"/>
    <property type="project" value="TreeGrafter"/>
</dbReference>
<dbReference type="SUPFAM" id="SSF53254">
    <property type="entry name" value="Phosphoglycerate mutase-like"/>
    <property type="match status" value="1"/>
</dbReference>
<dbReference type="PANTHER" id="PTHR48100">
    <property type="entry name" value="BROAD-SPECIFICITY PHOSPHATASE YOR283W-RELATED"/>
    <property type="match status" value="1"/>
</dbReference>
<feature type="active site" description="Tele-phosphohistidine intermediate" evidence="1">
    <location>
        <position position="9"/>
    </location>
</feature>
<dbReference type="AlphaFoldDB" id="A0A2U1ZYL0"/>
<dbReference type="InterPro" id="IPR022492">
    <property type="entry name" value="Phosphomutase_MSMEG4193_put"/>
</dbReference>
<evidence type="ECO:0000313" key="3">
    <source>
        <dbReference type="EMBL" id="PWD52054.1"/>
    </source>
</evidence>